<reference evidence="15 16" key="1">
    <citation type="submission" date="2020-12" db="EMBL/GenBank/DDBJ databases">
        <title>Effect of drift, selection, and recombination on the evolution of hybrid genomes in Candida yeast pathogens.</title>
        <authorList>
            <person name="Mixao V."/>
            <person name="Ksiezopolska E."/>
            <person name="Saus E."/>
            <person name="Boekhout T."/>
            <person name="Gacser A."/>
            <person name="Gabaldon T."/>
        </authorList>
    </citation>
    <scope>NUCLEOTIDE SEQUENCE [LARGE SCALE GENOMIC DNA]</scope>
    <source>
        <strain evidence="15 16">BP57</strain>
    </source>
</reference>
<proteinExistence type="inferred from homology"/>
<dbReference type="InterPro" id="IPR016005">
    <property type="entry name" value="Erg8"/>
</dbReference>
<evidence type="ECO:0000256" key="2">
    <source>
        <dbReference type="ARBA" id="ARBA00006495"/>
    </source>
</evidence>
<keyword evidence="10 13" id="KW-0443">Lipid metabolism</keyword>
<evidence type="ECO:0000256" key="13">
    <source>
        <dbReference type="PIRNR" id="PIRNR017288"/>
    </source>
</evidence>
<comment type="caution">
    <text evidence="15">The sequence shown here is derived from an EMBL/GenBank/DDBJ whole genome shotgun (WGS) entry which is preliminary data.</text>
</comment>
<evidence type="ECO:0000256" key="8">
    <source>
        <dbReference type="ARBA" id="ARBA00022840"/>
    </source>
</evidence>
<evidence type="ECO:0000256" key="4">
    <source>
        <dbReference type="ARBA" id="ARBA00022516"/>
    </source>
</evidence>
<dbReference type="GO" id="GO:0006696">
    <property type="term" value="P:ergosterol biosynthetic process"/>
    <property type="evidence" value="ECO:0007669"/>
    <property type="project" value="TreeGrafter"/>
</dbReference>
<dbReference type="AlphaFoldDB" id="A0A8H8DB79"/>
<keyword evidence="11 13" id="KW-0753">Steroid metabolism</keyword>
<dbReference type="UniPathway" id="UPA00057">
    <property type="reaction ID" value="UER00099"/>
</dbReference>
<evidence type="ECO:0000256" key="7">
    <source>
        <dbReference type="ARBA" id="ARBA00022777"/>
    </source>
</evidence>
<dbReference type="GO" id="GO:0010142">
    <property type="term" value="P:farnesyl diphosphate biosynthetic process, mevalonate pathway"/>
    <property type="evidence" value="ECO:0007669"/>
    <property type="project" value="TreeGrafter"/>
</dbReference>
<dbReference type="InterPro" id="IPR014721">
    <property type="entry name" value="Ribsml_uS5_D2-typ_fold_subgr"/>
</dbReference>
<evidence type="ECO:0000256" key="11">
    <source>
        <dbReference type="ARBA" id="ARBA00023221"/>
    </source>
</evidence>
<dbReference type="InterPro" id="IPR006204">
    <property type="entry name" value="GHMP_kinase_N_dom"/>
</dbReference>
<dbReference type="InterPro" id="IPR020568">
    <property type="entry name" value="Ribosomal_Su5_D2-typ_SF"/>
</dbReference>
<keyword evidence="9 13" id="KW-0752">Steroid biosynthesis</keyword>
<dbReference type="GO" id="GO:0004631">
    <property type="term" value="F:phosphomevalonate kinase activity"/>
    <property type="evidence" value="ECO:0007669"/>
    <property type="project" value="UniProtKB-UniRule"/>
</dbReference>
<evidence type="ECO:0000256" key="12">
    <source>
        <dbReference type="ARBA" id="ARBA00029326"/>
    </source>
</evidence>
<organism evidence="15 16">
    <name type="scientific">Candida metapsilosis</name>
    <dbReference type="NCBI Taxonomy" id="273372"/>
    <lineage>
        <taxon>Eukaryota</taxon>
        <taxon>Fungi</taxon>
        <taxon>Dikarya</taxon>
        <taxon>Ascomycota</taxon>
        <taxon>Saccharomycotina</taxon>
        <taxon>Pichiomycetes</taxon>
        <taxon>Debaryomycetaceae</taxon>
        <taxon>Candida/Lodderomyces clade</taxon>
        <taxon>Candida</taxon>
    </lineage>
</organism>
<evidence type="ECO:0000256" key="1">
    <source>
        <dbReference type="ARBA" id="ARBA00005017"/>
    </source>
</evidence>
<comment type="catalytic activity">
    <reaction evidence="12">
        <text>(R)-5-phosphomevalonate + ATP = (R)-5-diphosphomevalonate + ADP</text>
        <dbReference type="Rhea" id="RHEA:16341"/>
        <dbReference type="ChEBI" id="CHEBI:30616"/>
        <dbReference type="ChEBI" id="CHEBI:57557"/>
        <dbReference type="ChEBI" id="CHEBI:58146"/>
        <dbReference type="ChEBI" id="CHEBI:456216"/>
        <dbReference type="EC" id="2.7.4.2"/>
    </reaction>
    <physiologicalReaction direction="left-to-right" evidence="12">
        <dbReference type="Rhea" id="RHEA:16342"/>
    </physiologicalReaction>
</comment>
<dbReference type="Pfam" id="PF00288">
    <property type="entry name" value="GHMP_kinases_N"/>
    <property type="match status" value="1"/>
</dbReference>
<dbReference type="PROSITE" id="PS00627">
    <property type="entry name" value="GHMP_KINASES_ATP"/>
    <property type="match status" value="1"/>
</dbReference>
<dbReference type="GO" id="GO:0005524">
    <property type="term" value="F:ATP binding"/>
    <property type="evidence" value="ECO:0007669"/>
    <property type="project" value="UniProtKB-UniRule"/>
</dbReference>
<dbReference type="SUPFAM" id="SSF55060">
    <property type="entry name" value="GHMP Kinase, C-terminal domain"/>
    <property type="match status" value="1"/>
</dbReference>
<dbReference type="Gene3D" id="3.30.70.890">
    <property type="entry name" value="GHMP kinase, C-terminal domain"/>
    <property type="match status" value="1"/>
</dbReference>
<keyword evidence="7 13" id="KW-0418">Kinase</keyword>
<keyword evidence="16" id="KW-1185">Reference proteome</keyword>
<dbReference type="EC" id="2.7.4.2" evidence="3 13"/>
<accession>A0A8H8DB79</accession>
<dbReference type="SUPFAM" id="SSF54211">
    <property type="entry name" value="Ribosomal protein S5 domain 2-like"/>
    <property type="match status" value="1"/>
</dbReference>
<keyword evidence="8" id="KW-0067">ATP-binding</keyword>
<protein>
    <recommendedName>
        <fullName evidence="3 13">Phosphomevalonate kinase</fullName>
        <ecNumber evidence="3 13">2.7.4.2</ecNumber>
    </recommendedName>
</protein>
<keyword evidence="5 13" id="KW-0808">Transferase</keyword>
<evidence type="ECO:0000256" key="5">
    <source>
        <dbReference type="ARBA" id="ARBA00022679"/>
    </source>
</evidence>
<dbReference type="Gene3D" id="3.30.230.10">
    <property type="match status" value="1"/>
</dbReference>
<evidence type="ECO:0000256" key="3">
    <source>
        <dbReference type="ARBA" id="ARBA00012958"/>
    </source>
</evidence>
<sequence>MTKAFSAPGKALLAGGYLVLDSSYDAYVTALSSRMHAIIDQDETTTGDYSTLHVLSPQFKEGDWKYRIEKQEAIEVNGKRNPFLEAAVKTVLSYTLPSTEFNLKVTIFSDPGYHSQNNTTKRVSSNGQKEFLYHDLPINDVPKTGLGSSAGLVSVVTAALMSYLAPESETSIDRLHNLAQIGHCLAQKKIGSGFDVAAAIYGSIKYRRFQPSVVNDVLAVLENDPTQFPQALKAVVDKEWDFKHEKCSLPTDLHLLMGDIEGGSETPKMVSKVLQWRKENHDESGRIYNQLNEANNKFMDTLERFKDIGIDDAIKTLSEALHEIRLRLKSMTDKAQVPIEPLVQTQLLDRVEKLDGCLGGVVPGAGGFDAIAVLALASKVDDIKRATASSPEDYNNVHWVELHEEADGLKVENLEDYVGLV</sequence>
<dbReference type="GO" id="GO:0005777">
    <property type="term" value="C:peroxisome"/>
    <property type="evidence" value="ECO:0007669"/>
    <property type="project" value="TreeGrafter"/>
</dbReference>
<evidence type="ECO:0000259" key="14">
    <source>
        <dbReference type="Pfam" id="PF00288"/>
    </source>
</evidence>
<dbReference type="InterPro" id="IPR035102">
    <property type="entry name" value="Phosphomevalonate_kinase"/>
</dbReference>
<evidence type="ECO:0000256" key="6">
    <source>
        <dbReference type="ARBA" id="ARBA00022741"/>
    </source>
</evidence>
<comment type="similarity">
    <text evidence="2 13">Belongs to the GHMP kinase family. Mevalonate kinase subfamily.</text>
</comment>
<name>A0A8H8DB79_9ASCO</name>
<dbReference type="PANTHER" id="PTHR31814">
    <property type="match status" value="1"/>
</dbReference>
<dbReference type="GeneID" id="93652304"/>
<keyword evidence="4 13" id="KW-0444">Lipid biosynthesis</keyword>
<dbReference type="Proteomes" id="UP000669133">
    <property type="component" value="Unassembled WGS sequence"/>
</dbReference>
<evidence type="ECO:0000256" key="10">
    <source>
        <dbReference type="ARBA" id="ARBA00023098"/>
    </source>
</evidence>
<evidence type="ECO:0000313" key="15">
    <source>
        <dbReference type="EMBL" id="KAG5418957.1"/>
    </source>
</evidence>
<dbReference type="PIRSF" id="PIRSF017288">
    <property type="entry name" value="PMK_GHMP_euk"/>
    <property type="match status" value="1"/>
</dbReference>
<gene>
    <name evidence="15" type="ORF">I9W82_003675</name>
</gene>
<evidence type="ECO:0000256" key="9">
    <source>
        <dbReference type="ARBA" id="ARBA00022955"/>
    </source>
</evidence>
<feature type="domain" description="GHMP kinase N-terminal" evidence="14">
    <location>
        <begin position="140"/>
        <end position="202"/>
    </location>
</feature>
<keyword evidence="6" id="KW-0547">Nucleotide-binding</keyword>
<dbReference type="EMBL" id="JAEOAQ010000004">
    <property type="protein sequence ID" value="KAG5418957.1"/>
    <property type="molecule type" value="Genomic_DNA"/>
</dbReference>
<evidence type="ECO:0000313" key="16">
    <source>
        <dbReference type="Proteomes" id="UP000669133"/>
    </source>
</evidence>
<dbReference type="RefSeq" id="XP_067548073.1">
    <property type="nucleotide sequence ID" value="XM_067692666.1"/>
</dbReference>
<dbReference type="InterPro" id="IPR006203">
    <property type="entry name" value="GHMP_knse_ATP-bd_CS"/>
</dbReference>
<dbReference type="PANTHER" id="PTHR31814:SF2">
    <property type="entry name" value="PHOSPHOMEVALONATE KINASE"/>
    <property type="match status" value="1"/>
</dbReference>
<dbReference type="InterPro" id="IPR036554">
    <property type="entry name" value="GHMP_kinase_C_sf"/>
</dbReference>
<dbReference type="GO" id="GO:0019287">
    <property type="term" value="P:isopentenyl diphosphate biosynthetic process, mevalonate pathway"/>
    <property type="evidence" value="ECO:0007669"/>
    <property type="project" value="UniProtKB-UniRule"/>
</dbReference>
<comment type="pathway">
    <text evidence="1 13">Isoprenoid biosynthesis; isopentenyl diphosphate biosynthesis via mevalonate pathway; isopentenyl diphosphate from (R)-mevalonate: step 2/3.</text>
</comment>
<dbReference type="OrthoDB" id="10262935at2759"/>